<reference evidence="1 2" key="1">
    <citation type="journal article" date="2012" name="Stand. Genomic Sci.">
        <title>Complete genome sequence of the aerobic, heterotroph Marinithermus hydrothermalis type strain (T1(T)) from a deep-sea hydrothermal vent chimney.</title>
        <authorList>
            <person name="Copeland A."/>
            <person name="Gu W."/>
            <person name="Yasawong M."/>
            <person name="Lapidus A."/>
            <person name="Lucas S."/>
            <person name="Deshpande S."/>
            <person name="Pagani I."/>
            <person name="Tapia R."/>
            <person name="Cheng J.F."/>
            <person name="Goodwin L.A."/>
            <person name="Pitluck S."/>
            <person name="Liolios K."/>
            <person name="Ivanova N."/>
            <person name="Mavromatis K."/>
            <person name="Mikhailova N."/>
            <person name="Pati A."/>
            <person name="Chen A."/>
            <person name="Palaniappan K."/>
            <person name="Land M."/>
            <person name="Pan C."/>
            <person name="Brambilla E.M."/>
            <person name="Rohde M."/>
            <person name="Tindall B.J."/>
            <person name="Sikorski J."/>
            <person name="Goker M."/>
            <person name="Detter J.C."/>
            <person name="Bristow J."/>
            <person name="Eisen J.A."/>
            <person name="Markowitz V."/>
            <person name="Hugenholtz P."/>
            <person name="Kyrpides N.C."/>
            <person name="Klenk H.P."/>
            <person name="Woyke T."/>
        </authorList>
    </citation>
    <scope>NUCLEOTIDE SEQUENCE [LARGE SCALE GENOMIC DNA]</scope>
    <source>
        <strain evidence="2">DSM 14884 / JCM 11576 / T1</strain>
    </source>
</reference>
<organism evidence="1 2">
    <name type="scientific">Marinithermus hydrothermalis (strain DSM 14884 / JCM 11576 / T1)</name>
    <dbReference type="NCBI Taxonomy" id="869210"/>
    <lineage>
        <taxon>Bacteria</taxon>
        <taxon>Thermotogati</taxon>
        <taxon>Deinococcota</taxon>
        <taxon>Deinococci</taxon>
        <taxon>Thermales</taxon>
        <taxon>Thermaceae</taxon>
        <taxon>Marinithermus</taxon>
    </lineage>
</organism>
<dbReference type="InterPro" id="IPR011004">
    <property type="entry name" value="Trimer_LpxA-like_sf"/>
</dbReference>
<dbReference type="InterPro" id="IPR047324">
    <property type="entry name" value="LbH_gamma_CA-like"/>
</dbReference>
<dbReference type="OrthoDB" id="9803036at2"/>
<accession>F2NQ68</accession>
<evidence type="ECO:0000313" key="1">
    <source>
        <dbReference type="EMBL" id="AEB11379.1"/>
    </source>
</evidence>
<protein>
    <submittedName>
        <fullName evidence="1">Ferripyochelin-binding protein</fullName>
    </submittedName>
</protein>
<evidence type="ECO:0000313" key="2">
    <source>
        <dbReference type="Proteomes" id="UP000007030"/>
    </source>
</evidence>
<dbReference type="Gene3D" id="2.160.10.10">
    <property type="entry name" value="Hexapeptide repeat proteins"/>
    <property type="match status" value="1"/>
</dbReference>
<dbReference type="STRING" id="869210.Marky_0629"/>
<dbReference type="PANTHER" id="PTHR13061:SF29">
    <property type="entry name" value="GAMMA CARBONIC ANHYDRASE-LIKE 1, MITOCHONDRIAL-RELATED"/>
    <property type="match status" value="1"/>
</dbReference>
<proteinExistence type="predicted"/>
<dbReference type="AlphaFoldDB" id="F2NQ68"/>
<dbReference type="Proteomes" id="UP000007030">
    <property type="component" value="Chromosome"/>
</dbReference>
<dbReference type="HOGENOM" id="CLU_064827_2_0_0"/>
<name>F2NQ68_MARHT</name>
<dbReference type="eggNOG" id="COG0663">
    <property type="taxonomic scope" value="Bacteria"/>
</dbReference>
<dbReference type="SUPFAM" id="SSF51161">
    <property type="entry name" value="Trimeric LpxA-like enzymes"/>
    <property type="match status" value="1"/>
</dbReference>
<dbReference type="InterPro" id="IPR050484">
    <property type="entry name" value="Transf_Hexapept/Carb_Anhydrase"/>
</dbReference>
<keyword evidence="2" id="KW-1185">Reference proteome</keyword>
<dbReference type="PANTHER" id="PTHR13061">
    <property type="entry name" value="DYNACTIN SUBUNIT P25"/>
    <property type="match status" value="1"/>
</dbReference>
<gene>
    <name evidence="1" type="ordered locus">Marky_0629</name>
</gene>
<dbReference type="CDD" id="cd04645">
    <property type="entry name" value="LbH_gamma_CA_like"/>
    <property type="match status" value="1"/>
</dbReference>
<dbReference type="RefSeq" id="WP_013703431.1">
    <property type="nucleotide sequence ID" value="NC_015387.1"/>
</dbReference>
<sequence length="245" mass="26037">MSIWRFEDHEPRIHPTAFIAPGAHVVGAVTVEEGASIWFGAVVRADLERVHIGPGCNVQDGAVLHADPGEPCVLERDVTVGHRAVVHGAHVAEGALIGIGAVVLNRARIGEGAVVAAGAVVPPGAEIPPGMLALGVPAKPVRPVDPPTNAPRYRALAARYLEGLTPLPYTPRLNRRYLLTLRGEDALNPFTDLAQRLKRENAEALRLLSALAKGLTPLQAAKELSLDEVALEPALDFLLKEALVR</sequence>
<dbReference type="KEGG" id="mhd:Marky_0629"/>
<dbReference type="EMBL" id="CP002630">
    <property type="protein sequence ID" value="AEB11379.1"/>
    <property type="molecule type" value="Genomic_DNA"/>
</dbReference>